<dbReference type="Proteomes" id="UP000001548">
    <property type="component" value="Unassembled WGS sequence"/>
</dbReference>
<dbReference type="OMA" id="YPIRANI"/>
<organism evidence="7 8">
    <name type="scientific">Giardia intestinalis (strain ATCC 50803 / WB clone C6)</name>
    <name type="common">Giardia lamblia</name>
    <dbReference type="NCBI Taxonomy" id="184922"/>
    <lineage>
        <taxon>Eukaryota</taxon>
        <taxon>Metamonada</taxon>
        <taxon>Diplomonadida</taxon>
        <taxon>Hexamitidae</taxon>
        <taxon>Giardiinae</taxon>
        <taxon>Giardia</taxon>
    </lineage>
</organism>
<dbReference type="VEuPathDB" id="GiardiaDB:GL50803_7909"/>
<proteinExistence type="predicted"/>
<keyword evidence="3 6" id="KW-1133">Transmembrane helix</keyword>
<dbReference type="GO" id="GO:0016020">
    <property type="term" value="C:membrane"/>
    <property type="evidence" value="ECO:0000318"/>
    <property type="project" value="GO_Central"/>
</dbReference>
<dbReference type="EMBL" id="AACB03000003">
    <property type="protein sequence ID" value="KAE8303082.1"/>
    <property type="molecule type" value="Genomic_DNA"/>
</dbReference>
<dbReference type="HOGENOM" id="CLU_489553_0_0_1"/>
<feature type="transmembrane region" description="Helical" evidence="6">
    <location>
        <begin position="281"/>
        <end position="299"/>
    </location>
</feature>
<feature type="transmembrane region" description="Helical" evidence="6">
    <location>
        <begin position="117"/>
        <end position="142"/>
    </location>
</feature>
<feature type="compositionally biased region" description="Basic residues" evidence="5">
    <location>
        <begin position="482"/>
        <end position="495"/>
    </location>
</feature>
<feature type="transmembrane region" description="Helical" evidence="6">
    <location>
        <begin position="240"/>
        <end position="261"/>
    </location>
</feature>
<evidence type="ECO:0000256" key="1">
    <source>
        <dbReference type="ARBA" id="ARBA00004141"/>
    </source>
</evidence>
<comment type="caution">
    <text evidence="7">The sequence shown here is derived from an EMBL/GenBank/DDBJ whole genome shotgun (WGS) entry which is preliminary data.</text>
</comment>
<dbReference type="GO" id="GO:0003333">
    <property type="term" value="P:amino acid transmembrane transport"/>
    <property type="evidence" value="ECO:0000318"/>
    <property type="project" value="GO_Central"/>
</dbReference>
<feature type="transmembrane region" description="Helical" evidence="6">
    <location>
        <begin position="190"/>
        <end position="213"/>
    </location>
</feature>
<reference evidence="7 8" key="1">
    <citation type="journal article" date="2007" name="Science">
        <title>Genomic minimalism in the early diverging intestinal parasite Giardia lamblia.</title>
        <authorList>
            <person name="Morrison H.G."/>
            <person name="McArthur A.G."/>
            <person name="Gillin F.D."/>
            <person name="Aley S.B."/>
            <person name="Adam R.D."/>
            <person name="Olsen G.J."/>
            <person name="Best A.A."/>
            <person name="Cande W.Z."/>
            <person name="Chen F."/>
            <person name="Cipriano M.J."/>
            <person name="Davids B.J."/>
            <person name="Dawson S.C."/>
            <person name="Elmendorf H.G."/>
            <person name="Hehl A.B."/>
            <person name="Holder M.E."/>
            <person name="Huse S.M."/>
            <person name="Kim U.U."/>
            <person name="Lasek-Nesselquist E."/>
            <person name="Manning G."/>
            <person name="Nigam A."/>
            <person name="Nixon J.E."/>
            <person name="Palm D."/>
            <person name="Passamaneck N.E."/>
            <person name="Prabhu A."/>
            <person name="Reich C.I."/>
            <person name="Reiner D.S."/>
            <person name="Samuelson J."/>
            <person name="Svard S.G."/>
            <person name="Sogin M.L."/>
        </authorList>
    </citation>
    <scope>NUCLEOTIDE SEQUENCE [LARGE SCALE GENOMIC DNA]</scope>
    <source>
        <strain evidence="7 8">WB C6</strain>
    </source>
</reference>
<keyword evidence="2 6" id="KW-0812">Transmembrane</keyword>
<evidence type="ECO:0000313" key="8">
    <source>
        <dbReference type="Proteomes" id="UP000001548"/>
    </source>
</evidence>
<evidence type="ECO:0000256" key="2">
    <source>
        <dbReference type="ARBA" id="ARBA00022692"/>
    </source>
</evidence>
<dbReference type="STRING" id="184922.A8B314"/>
<dbReference type="Pfam" id="PF01490">
    <property type="entry name" value="Aa_trans"/>
    <property type="match status" value="1"/>
</dbReference>
<feature type="region of interest" description="Disordered" evidence="5">
    <location>
        <begin position="1"/>
        <end position="24"/>
    </location>
</feature>
<dbReference type="AlphaFoldDB" id="A8B314"/>
<dbReference type="GeneID" id="5703026"/>
<evidence type="ECO:0000256" key="6">
    <source>
        <dbReference type="SAM" id="Phobius"/>
    </source>
</evidence>
<dbReference type="GO" id="GO:0015179">
    <property type="term" value="F:L-amino acid transmembrane transporter activity"/>
    <property type="evidence" value="ECO:0000318"/>
    <property type="project" value="GO_Central"/>
</dbReference>
<evidence type="ECO:0000313" key="7">
    <source>
        <dbReference type="EMBL" id="KAE8303082.1"/>
    </source>
</evidence>
<evidence type="ECO:0000256" key="4">
    <source>
        <dbReference type="ARBA" id="ARBA00023136"/>
    </source>
</evidence>
<feature type="transmembrane region" description="Helical" evidence="6">
    <location>
        <begin position="50"/>
        <end position="68"/>
    </location>
</feature>
<evidence type="ECO:0000256" key="5">
    <source>
        <dbReference type="SAM" id="MobiDB-lite"/>
    </source>
</evidence>
<feature type="region of interest" description="Disordered" evidence="5">
    <location>
        <begin position="458"/>
        <end position="499"/>
    </location>
</feature>
<sequence>MTLDSGESRGLTRDGDMSTESTKPDCDIAETIQSTEHVYIYRKSSATSRYALLFTIFNCCIGSGLLAIPKVVSVSGFAVAACYDVIALTFCTYCFLLITEVNYHGNFASARELARNLYGKAFMWSVDISVLACILPITYVSISADYIRTSLITLAGLTVLESQMWSVTFKVIIGAAIIFPLTIPRSISALNIVSSFAVVFVIFAFIVLNVRFFGWFTTGNLNGQHHAAPPVPWFPESTNYIADIISYYTIFSTLYSLHASITPIQFDITGSPRYKTRSMKLTILIILPIVTVIYAAAAIEGSLMFNRNCPDPSVVDCIPVNSNILLSFTGDTVISVVMFLYSIVILTSFPVMLYPIRANILAWFKIDKYTRRGYGLFILVGFILTVVCTTLAILIPNIDKVLSIMGNVFGVIIFQLFPLMVVYKLPLLKKNSVGDILEEKLKRALHEQSLGAKQSNIDGVEFGSAPMKNESGDEIDEESGSKKKKQRLRKTKKGSAKSTSALKENEISIRYRMLDLSKAHHKPHLCIRVMFYTTAVILVLFNASAAVCEVVLLFRKT</sequence>
<feature type="transmembrane region" description="Helical" evidence="6">
    <location>
        <begin position="401"/>
        <end position="423"/>
    </location>
</feature>
<dbReference type="KEGG" id="gla:GL50803_007909"/>
<keyword evidence="8" id="KW-1185">Reference proteome</keyword>
<accession>A8B314</accession>
<name>A8B314_GIAIC</name>
<protein>
    <submittedName>
        <fullName evidence="7">Amino acid transporter family</fullName>
    </submittedName>
</protein>
<dbReference type="InterPro" id="IPR013057">
    <property type="entry name" value="AA_transpt_TM"/>
</dbReference>
<feature type="transmembrane region" description="Helical" evidence="6">
    <location>
        <begin position="162"/>
        <end position="183"/>
    </location>
</feature>
<gene>
    <name evidence="7" type="ORF">GL50803_007909</name>
</gene>
<feature type="transmembrane region" description="Helical" evidence="6">
    <location>
        <begin position="374"/>
        <end position="395"/>
    </location>
</feature>
<dbReference type="RefSeq" id="XP_001710100.1">
    <property type="nucleotide sequence ID" value="XM_001710048.1"/>
</dbReference>
<dbReference type="PANTHER" id="PTHR22950">
    <property type="entry name" value="AMINO ACID TRANSPORTER"/>
    <property type="match status" value="1"/>
</dbReference>
<comment type="subcellular location">
    <subcellularLocation>
        <location evidence="1">Membrane</location>
        <topology evidence="1">Multi-pass membrane protein</topology>
    </subcellularLocation>
</comment>
<feature type="transmembrane region" description="Helical" evidence="6">
    <location>
        <begin position="74"/>
        <end position="96"/>
    </location>
</feature>
<feature type="transmembrane region" description="Helical" evidence="6">
    <location>
        <begin position="529"/>
        <end position="554"/>
    </location>
</feature>
<keyword evidence="4 6" id="KW-0472">Membrane</keyword>
<evidence type="ECO:0000256" key="3">
    <source>
        <dbReference type="ARBA" id="ARBA00022989"/>
    </source>
</evidence>
<feature type="transmembrane region" description="Helical" evidence="6">
    <location>
        <begin position="333"/>
        <end position="354"/>
    </location>
</feature>
<dbReference type="PANTHER" id="PTHR22950:SF652">
    <property type="entry name" value="TRANSMEMBRANE AMINO ACID TRANSPORTER FAMILY PROTEIN"/>
    <property type="match status" value="1"/>
</dbReference>